<evidence type="ECO:0000313" key="4">
    <source>
        <dbReference type="Proteomes" id="UP000430272"/>
    </source>
</evidence>
<name>A0A844Y8X1_9SPHN</name>
<evidence type="ECO:0000256" key="1">
    <source>
        <dbReference type="SAM" id="SignalP"/>
    </source>
</evidence>
<feature type="signal peptide" evidence="1">
    <location>
        <begin position="1"/>
        <end position="23"/>
    </location>
</feature>
<keyword evidence="4" id="KW-1185">Reference proteome</keyword>
<feature type="chain" id="PRO_5033016957" evidence="1">
    <location>
        <begin position="24"/>
        <end position="248"/>
    </location>
</feature>
<dbReference type="InterPro" id="IPR021255">
    <property type="entry name" value="DUF2807"/>
</dbReference>
<evidence type="ECO:0000259" key="2">
    <source>
        <dbReference type="Pfam" id="PF10988"/>
    </source>
</evidence>
<keyword evidence="1" id="KW-0732">Signal</keyword>
<sequence>MLHTLIRRVAPVAVLALGAVATAGCNGNVRFGDSEGVPLAELDRSGAAPTELVLAGPDNVTVVEGGAFDIAVSGDQRAVDALRFSLEDGSLAIARERNAGSKIGKADVRVTTPSLAAIVLAGSGTVDAQRLTGDVEATIAGSGLVRAGEIAAQKLDLTIAGSGGFEGAGTADRLDLTIAGSGSGRMAQLRAGSADVSVVGSGSAEFHSDGKVDASIMGSGDVTVTGDAECSVSKMGSGSVRCRTVRSD</sequence>
<protein>
    <submittedName>
        <fullName evidence="3">DUF2807 domain-containing protein</fullName>
    </submittedName>
</protein>
<dbReference type="PANTHER" id="PTHR39200:SF1">
    <property type="entry name" value="AUTO-TRANSPORTER ADHESIN HEAD GIN DOMAIN-CONTAINING PROTEIN-RELATED"/>
    <property type="match status" value="1"/>
</dbReference>
<evidence type="ECO:0000313" key="3">
    <source>
        <dbReference type="EMBL" id="MXO54754.1"/>
    </source>
</evidence>
<accession>A0A844Y8X1</accession>
<dbReference type="EMBL" id="WTYD01000002">
    <property type="protein sequence ID" value="MXO54754.1"/>
    <property type="molecule type" value="Genomic_DNA"/>
</dbReference>
<dbReference type="AlphaFoldDB" id="A0A844Y8X1"/>
<gene>
    <name evidence="3" type="ORF">GRI47_12160</name>
</gene>
<dbReference type="Proteomes" id="UP000430272">
    <property type="component" value="Unassembled WGS sequence"/>
</dbReference>
<feature type="domain" description="Putative auto-transporter adhesin head GIN" evidence="2">
    <location>
        <begin position="49"/>
        <end position="228"/>
    </location>
</feature>
<dbReference type="OrthoDB" id="7425768at2"/>
<dbReference type="Gene3D" id="2.160.20.120">
    <property type="match status" value="1"/>
</dbReference>
<reference evidence="3 4" key="1">
    <citation type="submission" date="2019-12" db="EMBL/GenBank/DDBJ databases">
        <title>Genomic-based taxomic classification of the family Erythrobacteraceae.</title>
        <authorList>
            <person name="Xu L."/>
        </authorList>
    </citation>
    <scope>NUCLEOTIDE SEQUENCE [LARGE SCALE GENOMIC DNA]</scope>
    <source>
        <strain evidence="3 4">JCM 17468</strain>
    </source>
</reference>
<dbReference type="RefSeq" id="WP_160661642.1">
    <property type="nucleotide sequence ID" value="NZ_BAABDV010000001.1"/>
</dbReference>
<dbReference type="PANTHER" id="PTHR39200">
    <property type="entry name" value="HYPOTHETICAL EXPORTED PROTEIN"/>
    <property type="match status" value="1"/>
</dbReference>
<comment type="caution">
    <text evidence="3">The sequence shown here is derived from an EMBL/GenBank/DDBJ whole genome shotgun (WGS) entry which is preliminary data.</text>
</comment>
<dbReference type="PROSITE" id="PS51257">
    <property type="entry name" value="PROKAR_LIPOPROTEIN"/>
    <property type="match status" value="1"/>
</dbReference>
<proteinExistence type="predicted"/>
<dbReference type="Pfam" id="PF10988">
    <property type="entry name" value="DUF2807"/>
    <property type="match status" value="1"/>
</dbReference>
<organism evidence="3 4">
    <name type="scientific">Qipengyuania pelagi</name>
    <dbReference type="NCBI Taxonomy" id="994320"/>
    <lineage>
        <taxon>Bacteria</taxon>
        <taxon>Pseudomonadati</taxon>
        <taxon>Pseudomonadota</taxon>
        <taxon>Alphaproteobacteria</taxon>
        <taxon>Sphingomonadales</taxon>
        <taxon>Erythrobacteraceae</taxon>
        <taxon>Qipengyuania</taxon>
    </lineage>
</organism>